<dbReference type="InterPro" id="IPR036866">
    <property type="entry name" value="RibonucZ/Hydroxyglut_hydro"/>
</dbReference>
<accession>A0ABD2W655</accession>
<dbReference type="Gene3D" id="3.60.15.10">
    <property type="entry name" value="Ribonuclease Z/Hydroxyacylglutathione hydrolase-like"/>
    <property type="match status" value="2"/>
</dbReference>
<dbReference type="FunFam" id="3.60.15.10:FF:000014">
    <property type="entry name" value="Zinc phosphodiesterase ELAC protein 2"/>
    <property type="match status" value="1"/>
</dbReference>
<evidence type="ECO:0000256" key="8">
    <source>
        <dbReference type="ARBA" id="ARBA00022553"/>
    </source>
</evidence>
<dbReference type="InterPro" id="IPR027794">
    <property type="entry name" value="tRNase_Z_dom"/>
</dbReference>
<name>A0ABD2W655_9HYME</name>
<evidence type="ECO:0000256" key="3">
    <source>
        <dbReference type="ARBA" id="ARBA00004123"/>
    </source>
</evidence>
<keyword evidence="16" id="KW-0496">Mitochondrion</keyword>
<keyword evidence="11" id="KW-0479">Metal-binding</keyword>
<dbReference type="GO" id="GO:0046872">
    <property type="term" value="F:metal ion binding"/>
    <property type="evidence" value="ECO:0007669"/>
    <property type="project" value="UniProtKB-KW"/>
</dbReference>
<comment type="similarity">
    <text evidence="5">Belongs to the RNase Z family.</text>
</comment>
<dbReference type="EC" id="3.1.26.11" evidence="6"/>
<dbReference type="GO" id="GO:0042645">
    <property type="term" value="C:mitochondrial nucleoid"/>
    <property type="evidence" value="ECO:0007669"/>
    <property type="project" value="UniProtKB-ARBA"/>
</dbReference>
<evidence type="ECO:0000256" key="13">
    <source>
        <dbReference type="ARBA" id="ARBA00022801"/>
    </source>
</evidence>
<evidence type="ECO:0000259" key="24">
    <source>
        <dbReference type="Pfam" id="PF13691"/>
    </source>
</evidence>
<keyword evidence="26" id="KW-1185">Reference proteome</keyword>
<comment type="catalytic activity">
    <reaction evidence="1">
        <text>Endonucleolytic cleavage of RNA, removing extra 3' nucleotides from tRNA precursor, generating 3' termini of tRNAs. A 3'-hydroxy group is left at the tRNA terminus and a 5'-phosphoryl group is left at the trailer molecule.</text>
        <dbReference type="EC" id="3.1.26.11"/>
    </reaction>
</comment>
<proteinExistence type="inferred from homology"/>
<keyword evidence="8" id="KW-0597">Phosphoprotein</keyword>
<evidence type="ECO:0000256" key="20">
    <source>
        <dbReference type="ARBA" id="ARBA00032104"/>
    </source>
</evidence>
<keyword evidence="15" id="KW-0809">Transit peptide</keyword>
<organism evidence="25 26">
    <name type="scientific">Trichogramma kaykai</name>
    <dbReference type="NCBI Taxonomy" id="54128"/>
    <lineage>
        <taxon>Eukaryota</taxon>
        <taxon>Metazoa</taxon>
        <taxon>Ecdysozoa</taxon>
        <taxon>Arthropoda</taxon>
        <taxon>Hexapoda</taxon>
        <taxon>Insecta</taxon>
        <taxon>Pterygota</taxon>
        <taxon>Neoptera</taxon>
        <taxon>Endopterygota</taxon>
        <taxon>Hymenoptera</taxon>
        <taxon>Apocrita</taxon>
        <taxon>Proctotrupomorpha</taxon>
        <taxon>Chalcidoidea</taxon>
        <taxon>Trichogrammatidae</taxon>
        <taxon>Trichogramma</taxon>
    </lineage>
</organism>
<reference evidence="25 26" key="1">
    <citation type="journal article" date="2024" name="bioRxiv">
        <title>A reference genome for Trichogramma kaykai: A tiny desert-dwelling parasitoid wasp with competing sex-ratio distorters.</title>
        <authorList>
            <person name="Culotta J."/>
            <person name="Lindsey A.R."/>
        </authorList>
    </citation>
    <scope>NUCLEOTIDE SEQUENCE [LARGE SCALE GENOMIC DNA]</scope>
    <source>
        <strain evidence="25 26">KSX58</strain>
    </source>
</reference>
<keyword evidence="17" id="KW-0539">Nucleus</keyword>
<comment type="function">
    <text evidence="22">Zinc phosphodiesterase, which displays mitochondrial tRNA 3'-processing endonuclease activity. Involved in tRNA maturation, by removing a 3'-trailer from precursor tRNA. Associates with mitochondrial DNA complexes at the nucleoids to initiate RNA processing and ribosome assembly.</text>
</comment>
<dbReference type="InterPro" id="IPR047151">
    <property type="entry name" value="RNZ2-like"/>
</dbReference>
<evidence type="ECO:0000256" key="18">
    <source>
        <dbReference type="ARBA" id="ARBA00030689"/>
    </source>
</evidence>
<dbReference type="SUPFAM" id="SSF56281">
    <property type="entry name" value="Metallo-hydrolase/oxidoreductase"/>
    <property type="match status" value="2"/>
</dbReference>
<gene>
    <name evidence="25" type="ORF">TKK_017126</name>
</gene>
<evidence type="ECO:0000256" key="16">
    <source>
        <dbReference type="ARBA" id="ARBA00023128"/>
    </source>
</evidence>
<keyword evidence="13" id="KW-0378">Hydrolase</keyword>
<evidence type="ECO:0000256" key="19">
    <source>
        <dbReference type="ARBA" id="ARBA00030729"/>
    </source>
</evidence>
<comment type="cofactor">
    <cofactor evidence="2">
        <name>Zn(2+)</name>
        <dbReference type="ChEBI" id="CHEBI:29105"/>
    </cofactor>
</comment>
<feature type="domain" description="tRNase Z endonuclease" evidence="24">
    <location>
        <begin position="81"/>
        <end position="128"/>
    </location>
</feature>
<evidence type="ECO:0000256" key="9">
    <source>
        <dbReference type="ARBA" id="ARBA00022694"/>
    </source>
</evidence>
<evidence type="ECO:0000256" key="17">
    <source>
        <dbReference type="ARBA" id="ARBA00023242"/>
    </source>
</evidence>
<evidence type="ECO:0000256" key="4">
    <source>
        <dbReference type="ARBA" id="ARBA00004305"/>
    </source>
</evidence>
<evidence type="ECO:0000256" key="23">
    <source>
        <dbReference type="ARBA" id="ARBA00047136"/>
    </source>
</evidence>
<keyword evidence="12" id="KW-0255">Endonuclease</keyword>
<protein>
    <recommendedName>
        <fullName evidence="7">Zinc phosphodiesterase ELAC protein 2</fullName>
        <ecNumber evidence="6">3.1.26.11</ecNumber>
    </recommendedName>
    <alternativeName>
        <fullName evidence="21">ElaC homolog protein 2</fullName>
    </alternativeName>
    <alternativeName>
        <fullName evidence="19">Ribonuclease Z 2</fullName>
    </alternativeName>
    <alternativeName>
        <fullName evidence="20">tRNA 3 endonuclease 2</fullName>
    </alternativeName>
    <alternativeName>
        <fullName evidence="18">tRNase Z 2</fullName>
    </alternativeName>
</protein>
<dbReference type="GO" id="GO:0005634">
    <property type="term" value="C:nucleus"/>
    <property type="evidence" value="ECO:0007669"/>
    <property type="project" value="UniProtKB-SubCell"/>
</dbReference>
<evidence type="ECO:0000256" key="22">
    <source>
        <dbReference type="ARBA" id="ARBA00046098"/>
    </source>
</evidence>
<dbReference type="Pfam" id="PF13691">
    <property type="entry name" value="Lactamase_B_4"/>
    <property type="match status" value="1"/>
</dbReference>
<evidence type="ECO:0000256" key="14">
    <source>
        <dbReference type="ARBA" id="ARBA00022833"/>
    </source>
</evidence>
<evidence type="ECO:0000256" key="7">
    <source>
        <dbReference type="ARBA" id="ARBA00013357"/>
    </source>
</evidence>
<evidence type="ECO:0000256" key="1">
    <source>
        <dbReference type="ARBA" id="ARBA00000402"/>
    </source>
</evidence>
<evidence type="ECO:0000313" key="25">
    <source>
        <dbReference type="EMBL" id="KAL3388061.1"/>
    </source>
</evidence>
<comment type="subcellular location">
    <subcellularLocation>
        <location evidence="4">Mitochondrion matrix</location>
    </subcellularLocation>
    <subcellularLocation>
        <location evidence="3">Nucleus</location>
    </subcellularLocation>
</comment>
<evidence type="ECO:0000256" key="21">
    <source>
        <dbReference type="ARBA" id="ARBA00032616"/>
    </source>
</evidence>
<comment type="caution">
    <text evidence="25">The sequence shown here is derived from an EMBL/GenBank/DDBJ whole genome shotgun (WGS) entry which is preliminary data.</text>
</comment>
<dbReference type="CDD" id="cd07718">
    <property type="entry name" value="RNaseZ_ELAC1_ELAC2-C-term-like_MBL-fold"/>
    <property type="match status" value="1"/>
</dbReference>
<keyword evidence="10" id="KW-0540">Nuclease</keyword>
<dbReference type="AlphaFoldDB" id="A0ABD2W655"/>
<keyword evidence="14" id="KW-0862">Zinc</keyword>
<evidence type="ECO:0000256" key="15">
    <source>
        <dbReference type="ARBA" id="ARBA00022946"/>
    </source>
</evidence>
<evidence type="ECO:0000313" key="26">
    <source>
        <dbReference type="Proteomes" id="UP001627154"/>
    </source>
</evidence>
<dbReference type="PANTHER" id="PTHR12553:SF49">
    <property type="entry name" value="ZINC PHOSPHODIESTERASE ELAC PROTEIN 2"/>
    <property type="match status" value="1"/>
</dbReference>
<evidence type="ECO:0000256" key="5">
    <source>
        <dbReference type="ARBA" id="ARBA00007823"/>
    </source>
</evidence>
<dbReference type="PANTHER" id="PTHR12553">
    <property type="entry name" value="ZINC PHOSPHODIESTERASE ELAC PROTEIN 2"/>
    <property type="match status" value="1"/>
</dbReference>
<dbReference type="GO" id="GO:0042781">
    <property type="term" value="F:3'-tRNA processing endoribonuclease activity"/>
    <property type="evidence" value="ECO:0007669"/>
    <property type="project" value="UniProtKB-EC"/>
</dbReference>
<evidence type="ECO:0000256" key="12">
    <source>
        <dbReference type="ARBA" id="ARBA00022759"/>
    </source>
</evidence>
<dbReference type="Proteomes" id="UP001627154">
    <property type="component" value="Unassembled WGS sequence"/>
</dbReference>
<keyword evidence="9" id="KW-0819">tRNA processing</keyword>
<evidence type="ECO:0000256" key="11">
    <source>
        <dbReference type="ARBA" id="ARBA00022723"/>
    </source>
</evidence>
<evidence type="ECO:0000256" key="10">
    <source>
        <dbReference type="ARBA" id="ARBA00022722"/>
    </source>
</evidence>
<sequence>MVFSKLRLTAKVYSTWVKNYAIIRSYSKNKFRPFITPKDQRVYLLELQKQRTRLKAQTPRSIPSKIHLKIIGNGSHAENKAVLLVTDNTHYLFNCGEGTQRLFNEHISRLTQINHIFITRPSWKNFGGLPGVTLTIQNTGVSTIQLHGPKGLIDIIEATKNFVTLDEMKVVPADTDHIFRDHVMAVTYVEMKNPKVVTEIHNENNSYYVDNSVHTDINYYDYNKTNIKHRTPNHLTATPPRLIMTDKKRIDSIMAYICKIHPKPGMLNLEKCVDAGIKPGPDISKLRNGEDVILPNNIIVKSKDVFTSDHPGSTFIVAECPNEDYLDIFVQNPSFIKYEQNNNPKQEDRVNHIIHFTPDNILYNPKYQEWMRKFGSDTEHIIVNESNQDCASEAMHKMQHQLHLVHPTIFPFFENQQSFSQQNSDDLNKKESIANNTKIEDNENNLKVPDDLIIKNVKTLNSIHLRPLTGFEPTNVCLNPEKYVKRAFNTDGFLDALAEAQTEVNAATKFLDNSEYPKLLMLGTGSSVPNKIRNTSGMLLQLDEDRSIILDCGEGTSGQIIRFFGVKGSERIFKSIKAIYISHLHADHHLGLIGILKHRERFTNEHLFVLAPQQIASYLNFYHNRFESITNLIRLVSNRDILQNKTILSPITSKDMYNALGIENISTCFVTHCPFAYGVTITLKNGQKIAYSGDTIPCNRFVELAKHSDLLIHEATMEDGLEHQAVIKRHSTISQAINIGIRAEAKFTLLTHFSQRYSKLPMLPDKDQSNVDFSRIGVAFDFMHVSLSQLKLLPIIYPCIEVMFQDFKQKLNDRASKREWLKEQTVKASASRNN</sequence>
<evidence type="ECO:0000256" key="6">
    <source>
        <dbReference type="ARBA" id="ARBA00012477"/>
    </source>
</evidence>
<comment type="subunit">
    <text evidence="23">Homodimer. Interacts with PTCD1.</text>
</comment>
<evidence type="ECO:0000256" key="2">
    <source>
        <dbReference type="ARBA" id="ARBA00001947"/>
    </source>
</evidence>
<dbReference type="Pfam" id="PF23023">
    <property type="entry name" value="Anti-Pycsar_Apyc1"/>
    <property type="match status" value="1"/>
</dbReference>
<dbReference type="EMBL" id="JBJJXI010000136">
    <property type="protein sequence ID" value="KAL3388061.1"/>
    <property type="molecule type" value="Genomic_DNA"/>
</dbReference>